<evidence type="ECO:0000256" key="6">
    <source>
        <dbReference type="ARBA" id="ARBA00022777"/>
    </source>
</evidence>
<dbReference type="GO" id="GO:0009967">
    <property type="term" value="P:positive regulation of signal transduction"/>
    <property type="evidence" value="ECO:0007669"/>
    <property type="project" value="UniProtKB-ARBA"/>
</dbReference>
<organism evidence="10 11">
    <name type="scientific">Echeneis naucrates</name>
    <name type="common">Live sharksucker</name>
    <dbReference type="NCBI Taxonomy" id="173247"/>
    <lineage>
        <taxon>Eukaryota</taxon>
        <taxon>Metazoa</taxon>
        <taxon>Chordata</taxon>
        <taxon>Craniata</taxon>
        <taxon>Vertebrata</taxon>
        <taxon>Euteleostomi</taxon>
        <taxon>Actinopterygii</taxon>
        <taxon>Neopterygii</taxon>
        <taxon>Teleostei</taxon>
        <taxon>Neoteleostei</taxon>
        <taxon>Acanthomorphata</taxon>
        <taxon>Carangaria</taxon>
        <taxon>Carangiformes</taxon>
        <taxon>Echeneidae</taxon>
        <taxon>Echeneis</taxon>
    </lineage>
</organism>
<gene>
    <name evidence="10" type="primary">ikbke</name>
</gene>
<proteinExistence type="predicted"/>
<dbReference type="FunFam" id="3.30.200.20:FF:000106">
    <property type="entry name" value="serine/threonine-protein kinase TBK1 isoform X1"/>
    <property type="match status" value="1"/>
</dbReference>
<keyword evidence="2" id="KW-0963">Cytoplasm</keyword>
<keyword evidence="4" id="KW-0808">Transferase</keyword>
<feature type="domain" description="Protein kinase" evidence="9">
    <location>
        <begin position="13"/>
        <end position="331"/>
    </location>
</feature>
<evidence type="ECO:0000256" key="7">
    <source>
        <dbReference type="ARBA" id="ARBA00022840"/>
    </source>
</evidence>
<dbReference type="InterPro" id="IPR041309">
    <property type="entry name" value="TBK1_CC1"/>
</dbReference>
<dbReference type="PANTHER" id="PTHR22969">
    <property type="entry name" value="IKB KINASE"/>
    <property type="match status" value="1"/>
</dbReference>
<keyword evidence="6" id="KW-0418">Kinase</keyword>
<dbReference type="Gene3D" id="1.20.1270.420">
    <property type="match status" value="1"/>
</dbReference>
<dbReference type="GO" id="GO:0004674">
    <property type="term" value="F:protein serine/threonine kinase activity"/>
    <property type="evidence" value="ECO:0007669"/>
    <property type="project" value="UniProtKB-KW"/>
</dbReference>
<dbReference type="InterPro" id="IPR051180">
    <property type="entry name" value="IKK"/>
</dbReference>
<evidence type="ECO:0000256" key="2">
    <source>
        <dbReference type="ARBA" id="ARBA00022490"/>
    </source>
</evidence>
<dbReference type="InterPro" id="IPR011009">
    <property type="entry name" value="Kinase-like_dom_sf"/>
</dbReference>
<keyword evidence="11" id="KW-1185">Reference proteome</keyword>
<dbReference type="PANTHER" id="PTHR22969:SF10">
    <property type="entry name" value="INHIBITOR OF NUCLEAR FACTOR KAPPA-B KINASE SUBUNIT EPSILON"/>
    <property type="match status" value="1"/>
</dbReference>
<accession>A0A665VXV5</accession>
<reference evidence="10" key="2">
    <citation type="submission" date="2025-08" db="UniProtKB">
        <authorList>
            <consortium name="Ensembl"/>
        </authorList>
    </citation>
    <scope>IDENTIFICATION</scope>
</reference>
<evidence type="ECO:0000256" key="1">
    <source>
        <dbReference type="ARBA" id="ARBA00004496"/>
    </source>
</evidence>
<evidence type="ECO:0000256" key="4">
    <source>
        <dbReference type="ARBA" id="ARBA00022679"/>
    </source>
</evidence>
<feature type="binding site" evidence="8">
    <location>
        <position position="42"/>
    </location>
    <ligand>
        <name>ATP</name>
        <dbReference type="ChEBI" id="CHEBI:30616"/>
    </ligand>
</feature>
<dbReference type="SMART" id="SM00220">
    <property type="entry name" value="S_TKc"/>
    <property type="match status" value="1"/>
</dbReference>
<reference evidence="10" key="1">
    <citation type="submission" date="2021-04" db="EMBL/GenBank/DDBJ databases">
        <authorList>
            <consortium name="Wellcome Sanger Institute Data Sharing"/>
        </authorList>
    </citation>
    <scope>NUCLEOTIDE SEQUENCE [LARGE SCALE GENOMIC DNA]</scope>
</reference>
<dbReference type="SUPFAM" id="SSF56112">
    <property type="entry name" value="Protein kinase-like (PK-like)"/>
    <property type="match status" value="1"/>
</dbReference>
<dbReference type="InterPro" id="IPR000719">
    <property type="entry name" value="Prot_kinase_dom"/>
</dbReference>
<dbReference type="Ensembl" id="ENSENLT00000037675.1">
    <property type="protein sequence ID" value="ENSENLP00000036704.1"/>
    <property type="gene ID" value="ENSENLG00000015927.1"/>
</dbReference>
<keyword evidence="5 8" id="KW-0547">Nucleotide-binding</keyword>
<evidence type="ECO:0000256" key="8">
    <source>
        <dbReference type="PROSITE-ProRule" id="PRU10141"/>
    </source>
</evidence>
<evidence type="ECO:0000313" key="11">
    <source>
        <dbReference type="Proteomes" id="UP000472264"/>
    </source>
</evidence>
<dbReference type="Proteomes" id="UP000472264">
    <property type="component" value="Chromosome 5"/>
</dbReference>
<protein>
    <recommendedName>
        <fullName evidence="9">Protein kinase domain-containing protein</fullName>
    </recommendedName>
</protein>
<dbReference type="PROSITE" id="PS50011">
    <property type="entry name" value="PROTEIN_KINASE_DOM"/>
    <property type="match status" value="1"/>
</dbReference>
<name>A0A665VXV5_ECHNA</name>
<dbReference type="Pfam" id="PF18394">
    <property type="entry name" value="TBK1_CCD1"/>
    <property type="match status" value="1"/>
</dbReference>
<dbReference type="GO" id="GO:0006950">
    <property type="term" value="P:response to stress"/>
    <property type="evidence" value="ECO:0007669"/>
    <property type="project" value="UniProtKB-ARBA"/>
</dbReference>
<dbReference type="PROSITE" id="PS00107">
    <property type="entry name" value="PROTEIN_KINASE_ATP"/>
    <property type="match status" value="1"/>
</dbReference>
<evidence type="ECO:0000256" key="5">
    <source>
        <dbReference type="ARBA" id="ARBA00022741"/>
    </source>
</evidence>
<comment type="subcellular location">
    <subcellularLocation>
        <location evidence="1">Cytoplasm</location>
    </subcellularLocation>
</comment>
<dbReference type="InterPro" id="IPR017441">
    <property type="entry name" value="Protein_kinase_ATP_BS"/>
</dbReference>
<dbReference type="Gene3D" id="3.30.200.20">
    <property type="entry name" value="Phosphorylase Kinase, domain 1"/>
    <property type="match status" value="1"/>
</dbReference>
<keyword evidence="3" id="KW-0723">Serine/threonine-protein kinase</keyword>
<dbReference type="GO" id="GO:0005524">
    <property type="term" value="F:ATP binding"/>
    <property type="evidence" value="ECO:0007669"/>
    <property type="project" value="UniProtKB-UniRule"/>
</dbReference>
<evidence type="ECO:0000259" key="9">
    <source>
        <dbReference type="PROSITE" id="PS50011"/>
    </source>
</evidence>
<evidence type="ECO:0000313" key="10">
    <source>
        <dbReference type="Ensembl" id="ENSENLP00000036704.1"/>
    </source>
</evidence>
<dbReference type="Gene3D" id="3.10.20.90">
    <property type="entry name" value="Phosphatidylinositol 3-kinase Catalytic Subunit, Chain A, domain 1"/>
    <property type="match status" value="1"/>
</dbReference>
<sequence length="605" mass="69465">MAAVTASTTNYLWSLQDVLGQGATASVYKARNKRSGELVAVKVFNFMSYSRPREVQMREFEMLRKLNHSNIVKLHTVEEVKTLPSKQKVLVMEYCSGGSLLSVLEEAENAFGLPETEFLTVLQCVVQGMNHLRENGVVHRDIKPGNIMRQVGEDGRSVYKLTDFGAARELEDDEKFLSIYGTEEYLHPDMYERAVLRKAHQKSYGVSVDLWSIGVTFYHAATGSLPFTPYEGPRKNKPTMFKITTEKPVGAIAGVQRVEGGPIDWSYHLPHSCQLSQGLRVQLVPVLAGILEADQERCWGFDQFFTATTDMLQRQPVHVFSLQQAMAHCIYIHHYNKVSVFFEEVASQTGIEVQQRHLLYLGHELPLEGNMKVVNLPRTSPERPLILVSYSPEANNSLPFREPETQIIPPRFDVTADYNFSKVIVGVVHQYLRIVRLLHTHQELLLQGYYTKMYKLVREHLPTYTVGIQEFQNRLDHLQIEQAKLTETLANDKSCQKMEMLLQKITAIHQHYRKDRITGKLAYNDEQIHKFEKIHLSSLIKRVKSLFREECAQRYKELLASTRTWSRFVLLEIQTRLQDFSSFSTGLLADLEMSEQHQNKVSISV</sequence>
<dbReference type="GO" id="GO:0005737">
    <property type="term" value="C:cytoplasm"/>
    <property type="evidence" value="ECO:0007669"/>
    <property type="project" value="UniProtKB-SubCell"/>
</dbReference>
<keyword evidence="7 8" id="KW-0067">ATP-binding</keyword>
<dbReference type="Pfam" id="PF18396">
    <property type="entry name" value="TBK1_ULD"/>
    <property type="match status" value="1"/>
</dbReference>
<dbReference type="GO" id="GO:0045089">
    <property type="term" value="P:positive regulation of innate immune response"/>
    <property type="evidence" value="ECO:0007669"/>
    <property type="project" value="UniProtKB-ARBA"/>
</dbReference>
<dbReference type="FunFam" id="1.10.510.10:FF:000100">
    <property type="entry name" value="inhibitor of nuclear factor kappa-B kinase subunit epsilon"/>
    <property type="match status" value="1"/>
</dbReference>
<dbReference type="InterPro" id="IPR041087">
    <property type="entry name" value="TBK1_ULD"/>
</dbReference>
<reference evidence="10" key="3">
    <citation type="submission" date="2025-09" db="UniProtKB">
        <authorList>
            <consortium name="Ensembl"/>
        </authorList>
    </citation>
    <scope>IDENTIFICATION</scope>
</reference>
<evidence type="ECO:0000256" key="3">
    <source>
        <dbReference type="ARBA" id="ARBA00022527"/>
    </source>
</evidence>
<dbReference type="FunFam" id="3.10.20.90:FF:000112">
    <property type="entry name" value="TANK binding kinase TBK1"/>
    <property type="match status" value="1"/>
</dbReference>
<dbReference type="Gene3D" id="1.10.510.10">
    <property type="entry name" value="Transferase(Phosphotransferase) domain 1"/>
    <property type="match status" value="1"/>
</dbReference>
<dbReference type="AlphaFoldDB" id="A0A665VXV5"/>
<dbReference type="Pfam" id="PF00069">
    <property type="entry name" value="Pkinase"/>
    <property type="match status" value="1"/>
</dbReference>
<dbReference type="GO" id="GO:0010628">
    <property type="term" value="P:positive regulation of gene expression"/>
    <property type="evidence" value="ECO:0007669"/>
    <property type="project" value="UniProtKB-ARBA"/>
</dbReference>